<comment type="similarity">
    <text evidence="1">Belongs to the peptidase S58 family.</text>
</comment>
<dbReference type="Proteomes" id="UP000032233">
    <property type="component" value="Unassembled WGS sequence"/>
</dbReference>
<keyword evidence="3" id="KW-1185">Reference proteome</keyword>
<dbReference type="Gene3D" id="3.60.70.12">
    <property type="entry name" value="L-amino peptidase D-ALA esterase/amidase"/>
    <property type="match status" value="1"/>
</dbReference>
<evidence type="ECO:0000313" key="2">
    <source>
        <dbReference type="EMBL" id="KIX15355.1"/>
    </source>
</evidence>
<comment type="caution">
    <text evidence="2">The sequence shown here is derived from an EMBL/GenBank/DDBJ whole genome shotgun (WGS) entry which is preliminary data.</text>
</comment>
<dbReference type="InParanoid" id="A0A0D2K0V8"/>
<dbReference type="OrthoDB" id="9808347at2"/>
<gene>
    <name evidence="2" type="ORF">X474_04385</name>
</gene>
<dbReference type="Pfam" id="PF03576">
    <property type="entry name" value="Peptidase_S58"/>
    <property type="match status" value="1"/>
</dbReference>
<dbReference type="InterPro" id="IPR016117">
    <property type="entry name" value="ArgJ-like_dom_sf"/>
</dbReference>
<dbReference type="SUPFAM" id="SSF56266">
    <property type="entry name" value="DmpA/ArgJ-like"/>
    <property type="match status" value="1"/>
</dbReference>
<sequence length="331" mass="34492">MQNIEFNGKGSPADVPGFLVGHAEHKEVPTGLSVVLCPQGALGGLAKAGYATGTRQMDGLEPDHMVDQVHGLLFTGGSSFGLNACEGVQKFLEERGHGLSAGPFCIPIVPAAVIFDLALARNKARPDAQMAYQACLSANDQVMKRGNQGAGKGATVGKFFGLEQACKSGLGGASLKMAQLKAGCLAVVNAFGDIMDERGNLICGARTSPKSCELASTELQYLNGSTRPAFGPPQNTTLAVITTNARLNKQEACKVARIAHHGMVRTVCPTHTTFDGDLVVVLTSGQVEADLNGLGVLFSCLVSMAILDGVRSAESWGDLPAASEIRPLSRN</sequence>
<dbReference type="GO" id="GO:0004177">
    <property type="term" value="F:aminopeptidase activity"/>
    <property type="evidence" value="ECO:0007669"/>
    <property type="project" value="TreeGrafter"/>
</dbReference>
<dbReference type="InterPro" id="IPR005321">
    <property type="entry name" value="Peptidase_S58_DmpA"/>
</dbReference>
<evidence type="ECO:0000313" key="3">
    <source>
        <dbReference type="Proteomes" id="UP000032233"/>
    </source>
</evidence>
<organism evidence="2 3">
    <name type="scientific">Dethiosulfatarculus sandiegensis</name>
    <dbReference type="NCBI Taxonomy" id="1429043"/>
    <lineage>
        <taxon>Bacteria</taxon>
        <taxon>Pseudomonadati</taxon>
        <taxon>Thermodesulfobacteriota</taxon>
        <taxon>Desulfarculia</taxon>
        <taxon>Desulfarculales</taxon>
        <taxon>Desulfarculaceae</taxon>
        <taxon>Dethiosulfatarculus</taxon>
    </lineage>
</organism>
<dbReference type="PANTHER" id="PTHR36512">
    <property type="entry name" value="D-AMINOPEPTIDASE"/>
    <property type="match status" value="1"/>
</dbReference>
<dbReference type="AlphaFoldDB" id="A0A0D2K0V8"/>
<dbReference type="CDD" id="cd02252">
    <property type="entry name" value="nylC_like"/>
    <property type="match status" value="1"/>
</dbReference>
<dbReference type="RefSeq" id="WP_044346868.1">
    <property type="nucleotide sequence ID" value="NZ_AZAC01000003.1"/>
</dbReference>
<reference evidence="2 3" key="1">
    <citation type="submission" date="2013-11" db="EMBL/GenBank/DDBJ databases">
        <title>Metagenomic analysis of a methanogenic consortium involved in long chain n-alkane degradation.</title>
        <authorList>
            <person name="Davidova I.A."/>
            <person name="Callaghan A.V."/>
            <person name="Wawrik B."/>
            <person name="Pruitt S."/>
            <person name="Marks C."/>
            <person name="Duncan K.E."/>
            <person name="Suflita J.M."/>
        </authorList>
    </citation>
    <scope>NUCLEOTIDE SEQUENCE [LARGE SCALE GENOMIC DNA]</scope>
    <source>
        <strain evidence="2 3">SPR</strain>
    </source>
</reference>
<protein>
    <submittedName>
        <fullName evidence="2">Peptidase</fullName>
    </submittedName>
</protein>
<accession>A0A0D2K0V8</accession>
<dbReference type="EMBL" id="AZAC01000003">
    <property type="protein sequence ID" value="KIX15355.1"/>
    <property type="molecule type" value="Genomic_DNA"/>
</dbReference>
<evidence type="ECO:0000256" key="1">
    <source>
        <dbReference type="ARBA" id="ARBA00007068"/>
    </source>
</evidence>
<dbReference type="PANTHER" id="PTHR36512:SF3">
    <property type="entry name" value="BLR5678 PROTEIN"/>
    <property type="match status" value="1"/>
</dbReference>
<name>A0A0D2K0V8_9BACT</name>
<proteinExistence type="inferred from homology"/>